<proteinExistence type="predicted"/>
<accession>A0ACC2XHK4</accession>
<dbReference type="Proteomes" id="UP001234202">
    <property type="component" value="Unassembled WGS sequence"/>
</dbReference>
<evidence type="ECO:0000313" key="1">
    <source>
        <dbReference type="EMBL" id="KAJ9122880.1"/>
    </source>
</evidence>
<gene>
    <name evidence="1" type="ORF">QFC24_003918</name>
</gene>
<keyword evidence="2" id="KW-1185">Reference proteome</keyword>
<comment type="caution">
    <text evidence="1">The sequence shown here is derived from an EMBL/GenBank/DDBJ whole genome shotgun (WGS) entry which is preliminary data.</text>
</comment>
<protein>
    <submittedName>
        <fullName evidence="1">Uncharacterized protein</fullName>
    </submittedName>
</protein>
<dbReference type="EMBL" id="JASBWV010000013">
    <property type="protein sequence ID" value="KAJ9122880.1"/>
    <property type="molecule type" value="Genomic_DNA"/>
</dbReference>
<evidence type="ECO:0000313" key="2">
    <source>
        <dbReference type="Proteomes" id="UP001234202"/>
    </source>
</evidence>
<sequence length="73" mass="8218">MKLICYAYARTWNSEQGKEPGDDNTGSVAPDTLSVPPDDVTPDEDDEAVVDSEIEEPTVWGTRKGQFEWKFPR</sequence>
<name>A0ACC2XHK4_9TREE</name>
<organism evidence="1 2">
    <name type="scientific">Naganishia onofrii</name>
    <dbReference type="NCBI Taxonomy" id="1851511"/>
    <lineage>
        <taxon>Eukaryota</taxon>
        <taxon>Fungi</taxon>
        <taxon>Dikarya</taxon>
        <taxon>Basidiomycota</taxon>
        <taxon>Agaricomycotina</taxon>
        <taxon>Tremellomycetes</taxon>
        <taxon>Filobasidiales</taxon>
        <taxon>Filobasidiaceae</taxon>
        <taxon>Naganishia</taxon>
    </lineage>
</organism>
<reference evidence="1" key="1">
    <citation type="submission" date="2023-04" db="EMBL/GenBank/DDBJ databases">
        <title>Draft Genome sequencing of Naganishia species isolated from polar environments using Oxford Nanopore Technology.</title>
        <authorList>
            <person name="Leo P."/>
            <person name="Venkateswaran K."/>
        </authorList>
    </citation>
    <scope>NUCLEOTIDE SEQUENCE</scope>
    <source>
        <strain evidence="1">DBVPG 5303</strain>
    </source>
</reference>